<dbReference type="PRINTS" id="PR00385">
    <property type="entry name" value="P450"/>
</dbReference>
<organism evidence="16 17">
    <name type="scientific">Chironomus riparius</name>
    <dbReference type="NCBI Taxonomy" id="315576"/>
    <lineage>
        <taxon>Eukaryota</taxon>
        <taxon>Metazoa</taxon>
        <taxon>Ecdysozoa</taxon>
        <taxon>Arthropoda</taxon>
        <taxon>Hexapoda</taxon>
        <taxon>Insecta</taxon>
        <taxon>Pterygota</taxon>
        <taxon>Neoptera</taxon>
        <taxon>Endopterygota</taxon>
        <taxon>Diptera</taxon>
        <taxon>Nematocera</taxon>
        <taxon>Chironomoidea</taxon>
        <taxon>Chironomidae</taxon>
        <taxon>Chironominae</taxon>
        <taxon>Chironomus</taxon>
    </lineage>
</organism>
<keyword evidence="11 14" id="KW-0503">Monooxygenase</keyword>
<feature type="signal peptide" evidence="15">
    <location>
        <begin position="1"/>
        <end position="19"/>
    </location>
</feature>
<dbReference type="PANTHER" id="PTHR24292">
    <property type="entry name" value="CYTOCHROME P450"/>
    <property type="match status" value="1"/>
</dbReference>
<dbReference type="Pfam" id="PF00067">
    <property type="entry name" value="p450"/>
    <property type="match status" value="1"/>
</dbReference>
<evidence type="ECO:0000256" key="1">
    <source>
        <dbReference type="ARBA" id="ARBA00001971"/>
    </source>
</evidence>
<keyword evidence="17" id="KW-1185">Reference proteome</keyword>
<dbReference type="InterPro" id="IPR050476">
    <property type="entry name" value="Insect_CytP450_Detox"/>
</dbReference>
<dbReference type="InterPro" id="IPR001128">
    <property type="entry name" value="Cyt_P450"/>
</dbReference>
<dbReference type="InterPro" id="IPR017972">
    <property type="entry name" value="Cyt_P450_CS"/>
</dbReference>
<dbReference type="GO" id="GO:0005506">
    <property type="term" value="F:iron ion binding"/>
    <property type="evidence" value="ECO:0007669"/>
    <property type="project" value="InterPro"/>
</dbReference>
<dbReference type="Gene3D" id="1.10.630.10">
    <property type="entry name" value="Cytochrome P450"/>
    <property type="match status" value="1"/>
</dbReference>
<evidence type="ECO:0000256" key="5">
    <source>
        <dbReference type="ARBA" id="ARBA00022617"/>
    </source>
</evidence>
<evidence type="ECO:0000256" key="4">
    <source>
        <dbReference type="ARBA" id="ARBA00010617"/>
    </source>
</evidence>
<keyword evidence="12" id="KW-0472">Membrane</keyword>
<evidence type="ECO:0000256" key="6">
    <source>
        <dbReference type="ARBA" id="ARBA00022723"/>
    </source>
</evidence>
<keyword evidence="10 13" id="KW-0408">Iron</keyword>
<evidence type="ECO:0000256" key="9">
    <source>
        <dbReference type="ARBA" id="ARBA00023002"/>
    </source>
</evidence>
<dbReference type="OrthoDB" id="2789670at2759"/>
<dbReference type="SUPFAM" id="SSF48264">
    <property type="entry name" value="Cytochrome P450"/>
    <property type="match status" value="1"/>
</dbReference>
<evidence type="ECO:0000256" key="12">
    <source>
        <dbReference type="ARBA" id="ARBA00023136"/>
    </source>
</evidence>
<dbReference type="AlphaFoldDB" id="A0A9N9WR69"/>
<evidence type="ECO:0008006" key="18">
    <source>
        <dbReference type="Google" id="ProtNLM"/>
    </source>
</evidence>
<evidence type="ECO:0000256" key="13">
    <source>
        <dbReference type="PIRSR" id="PIRSR602401-1"/>
    </source>
</evidence>
<sequence>MWFWVLLTFLIFLFYFANQHYFSYWSKCKIPFKEPTFLFGELWDMFASKKSQGQYFASLYERFKNKKIIGLYFSYRPVLLVCDPDLIQEVLIRDFTSFHDRGFGFDEQIDPLTSNVFGLAGQRWRDLRVKLSPTFTSGKLKIMYPTIYSCAQVLQDYIGKELKSGNDIFDTHDLLGRFTTNVISSVAFGIENDCLNDRENIFRKMGMKIFDTNFAQVARNFLTTFLPKLMIFLKIKNVSQEIEDFIMSIVRQSIELRETEQVERKDFMQLMIQLKNQGFVSVDKDEDINEERSKSSDKTKLTFNEIAGNTFIFFAAGFETSSSTSNLCLFELSRHPEIQKKVQDEIDQAMRNANSSEITYDMLQELKYLDMCINETLRKYPVITVILRNCTKDHKFSGTEFTVKKGTNLFIPIQGLHRDPKIYENPMAFNPERFKDSSTGLGKSKGAFYIPFGDGPRICIGARMGKLQTKLGLAMILSKFTFELVDQNLIHNEFEVDPKMFVMKPRESIKMKAIPR</sequence>
<evidence type="ECO:0000256" key="14">
    <source>
        <dbReference type="RuleBase" id="RU000461"/>
    </source>
</evidence>
<protein>
    <recommendedName>
        <fullName evidence="18">Cytochrome P450</fullName>
    </recommendedName>
</protein>
<proteinExistence type="inferred from homology"/>
<comment type="subcellular location">
    <subcellularLocation>
        <location evidence="3">Endoplasmic reticulum membrane</location>
        <topology evidence="3">Peripheral membrane protein</topology>
    </subcellularLocation>
    <subcellularLocation>
        <location evidence="2">Microsome membrane</location>
        <topology evidence="2">Peripheral membrane protein</topology>
    </subcellularLocation>
</comment>
<dbReference type="InterPro" id="IPR036396">
    <property type="entry name" value="Cyt_P450_sf"/>
</dbReference>
<dbReference type="GO" id="GO:0005789">
    <property type="term" value="C:endoplasmic reticulum membrane"/>
    <property type="evidence" value="ECO:0007669"/>
    <property type="project" value="UniProtKB-SubCell"/>
</dbReference>
<dbReference type="GO" id="GO:0016705">
    <property type="term" value="F:oxidoreductase activity, acting on paired donors, with incorporation or reduction of molecular oxygen"/>
    <property type="evidence" value="ECO:0007669"/>
    <property type="project" value="InterPro"/>
</dbReference>
<gene>
    <name evidence="16" type="ORF">CHIRRI_LOCUS4897</name>
</gene>
<dbReference type="PROSITE" id="PS00086">
    <property type="entry name" value="CYTOCHROME_P450"/>
    <property type="match status" value="1"/>
</dbReference>
<evidence type="ECO:0000256" key="15">
    <source>
        <dbReference type="SAM" id="SignalP"/>
    </source>
</evidence>
<evidence type="ECO:0000256" key="8">
    <source>
        <dbReference type="ARBA" id="ARBA00022848"/>
    </source>
</evidence>
<reference evidence="16" key="2">
    <citation type="submission" date="2022-10" db="EMBL/GenBank/DDBJ databases">
        <authorList>
            <consortium name="ENA_rothamsted_submissions"/>
            <consortium name="culmorum"/>
            <person name="King R."/>
        </authorList>
    </citation>
    <scope>NUCLEOTIDE SEQUENCE</scope>
</reference>
<name>A0A9N9WR69_9DIPT</name>
<evidence type="ECO:0000313" key="16">
    <source>
        <dbReference type="EMBL" id="CAG9801980.1"/>
    </source>
</evidence>
<evidence type="ECO:0000256" key="11">
    <source>
        <dbReference type="ARBA" id="ARBA00023033"/>
    </source>
</evidence>
<keyword evidence="6 13" id="KW-0479">Metal-binding</keyword>
<dbReference type="FunFam" id="1.10.630.10:FF:000042">
    <property type="entry name" value="Cytochrome P450"/>
    <property type="match status" value="1"/>
</dbReference>
<dbReference type="EMBL" id="OU895878">
    <property type="protein sequence ID" value="CAG9801980.1"/>
    <property type="molecule type" value="Genomic_DNA"/>
</dbReference>
<feature type="binding site" description="axial binding residue" evidence="13">
    <location>
        <position position="459"/>
    </location>
    <ligand>
        <name>heme</name>
        <dbReference type="ChEBI" id="CHEBI:30413"/>
    </ligand>
    <ligandPart>
        <name>Fe</name>
        <dbReference type="ChEBI" id="CHEBI:18248"/>
    </ligandPart>
</feature>
<evidence type="ECO:0000256" key="7">
    <source>
        <dbReference type="ARBA" id="ARBA00022824"/>
    </source>
</evidence>
<evidence type="ECO:0000256" key="3">
    <source>
        <dbReference type="ARBA" id="ARBA00004406"/>
    </source>
</evidence>
<dbReference type="PANTHER" id="PTHR24292:SF100">
    <property type="entry name" value="CYTOCHROME P450 6A16, ISOFORM B-RELATED"/>
    <property type="match status" value="1"/>
</dbReference>
<dbReference type="GO" id="GO:0004497">
    <property type="term" value="F:monooxygenase activity"/>
    <property type="evidence" value="ECO:0007669"/>
    <property type="project" value="UniProtKB-KW"/>
</dbReference>
<dbReference type="Proteomes" id="UP001153620">
    <property type="component" value="Chromosome 2"/>
</dbReference>
<evidence type="ECO:0000313" key="17">
    <source>
        <dbReference type="Proteomes" id="UP001153620"/>
    </source>
</evidence>
<comment type="similarity">
    <text evidence="4 14">Belongs to the cytochrome P450 family.</text>
</comment>
<dbReference type="InterPro" id="IPR002401">
    <property type="entry name" value="Cyt_P450_E_grp-I"/>
</dbReference>
<keyword evidence="9 14" id="KW-0560">Oxidoreductase</keyword>
<comment type="cofactor">
    <cofactor evidence="1 13">
        <name>heme</name>
        <dbReference type="ChEBI" id="CHEBI:30413"/>
    </cofactor>
</comment>
<keyword evidence="5 13" id="KW-0349">Heme</keyword>
<feature type="chain" id="PRO_5040284612" description="Cytochrome P450" evidence="15">
    <location>
        <begin position="20"/>
        <end position="516"/>
    </location>
</feature>
<accession>A0A9N9WR69</accession>
<evidence type="ECO:0000256" key="10">
    <source>
        <dbReference type="ARBA" id="ARBA00023004"/>
    </source>
</evidence>
<dbReference type="GO" id="GO:0020037">
    <property type="term" value="F:heme binding"/>
    <property type="evidence" value="ECO:0007669"/>
    <property type="project" value="InterPro"/>
</dbReference>
<dbReference type="PRINTS" id="PR00463">
    <property type="entry name" value="EP450I"/>
</dbReference>
<reference evidence="16" key="1">
    <citation type="submission" date="2022-01" db="EMBL/GenBank/DDBJ databases">
        <authorList>
            <person name="King R."/>
        </authorList>
    </citation>
    <scope>NUCLEOTIDE SEQUENCE</scope>
</reference>
<keyword evidence="15" id="KW-0732">Signal</keyword>
<keyword evidence="7" id="KW-0256">Endoplasmic reticulum</keyword>
<evidence type="ECO:0000256" key="2">
    <source>
        <dbReference type="ARBA" id="ARBA00004174"/>
    </source>
</evidence>
<dbReference type="CDD" id="cd11056">
    <property type="entry name" value="CYP6-like"/>
    <property type="match status" value="1"/>
</dbReference>
<keyword evidence="8" id="KW-0492">Microsome</keyword>